<feature type="binding site" evidence="12 15">
    <location>
        <position position="140"/>
    </location>
    <ligand>
        <name>FMN</name>
        <dbReference type="ChEBI" id="CHEBI:58210"/>
    </ligand>
</feature>
<dbReference type="CDD" id="cd02801">
    <property type="entry name" value="DUS_like_FMN"/>
    <property type="match status" value="1"/>
</dbReference>
<comment type="similarity">
    <text evidence="13">Belongs to the dus family.</text>
</comment>
<accession>A0A4S4B073</accession>
<evidence type="ECO:0000256" key="10">
    <source>
        <dbReference type="ARBA" id="ARBA00048205"/>
    </source>
</evidence>
<keyword evidence="6 12" id="KW-0819">tRNA processing</keyword>
<dbReference type="Pfam" id="PF01207">
    <property type="entry name" value="Dus"/>
    <property type="match status" value="1"/>
</dbReference>
<dbReference type="PIRSF" id="PIRSF006621">
    <property type="entry name" value="Dus"/>
    <property type="match status" value="1"/>
</dbReference>
<dbReference type="GO" id="GO:0010181">
    <property type="term" value="F:FMN binding"/>
    <property type="evidence" value="ECO:0007669"/>
    <property type="project" value="UniProtKB-UniRule"/>
</dbReference>
<evidence type="ECO:0000259" key="16">
    <source>
        <dbReference type="Pfam" id="PF01207"/>
    </source>
</evidence>
<dbReference type="Proteomes" id="UP000308430">
    <property type="component" value="Unassembled WGS sequence"/>
</dbReference>
<evidence type="ECO:0000313" key="17">
    <source>
        <dbReference type="EMBL" id="THF65878.1"/>
    </source>
</evidence>
<feature type="binding site" evidence="12 15">
    <location>
        <begin position="225"/>
        <end position="226"/>
    </location>
    <ligand>
        <name>FMN</name>
        <dbReference type="ChEBI" id="CHEBI:58210"/>
    </ligand>
</feature>
<evidence type="ECO:0000313" key="18">
    <source>
        <dbReference type="Proteomes" id="UP000308430"/>
    </source>
</evidence>
<dbReference type="EC" id="1.3.1.-" evidence="12"/>
<organism evidence="17 18">
    <name type="scientific">Pseudothauera nasutitermitis</name>
    <dbReference type="NCBI Taxonomy" id="2565930"/>
    <lineage>
        <taxon>Bacteria</taxon>
        <taxon>Pseudomonadati</taxon>
        <taxon>Pseudomonadota</taxon>
        <taxon>Betaproteobacteria</taxon>
        <taxon>Rhodocyclales</taxon>
        <taxon>Zoogloeaceae</taxon>
        <taxon>Pseudothauera</taxon>
    </lineage>
</organism>
<evidence type="ECO:0000256" key="2">
    <source>
        <dbReference type="ARBA" id="ARBA00002790"/>
    </source>
</evidence>
<keyword evidence="3 12" id="KW-0820">tRNA-binding</keyword>
<dbReference type="OrthoDB" id="9764501at2"/>
<keyword evidence="9 12" id="KW-0560">Oxidoreductase</keyword>
<evidence type="ECO:0000256" key="1">
    <source>
        <dbReference type="ARBA" id="ARBA00001917"/>
    </source>
</evidence>
<dbReference type="PROSITE" id="PS01136">
    <property type="entry name" value="UPF0034"/>
    <property type="match status" value="1"/>
</dbReference>
<sequence>MQFAGFTLRNNLFVAPMAGVTDRPFRQLCKKLGAGLAVSEMVTSNSLLYGSAKTRRRANHEGEVAPISVQIAGADPAMMAEAARYNAEHGAQIIDINMGCPAKKVCNVMAGSALMQDEALVARILEAVVKAVPETPVTLKFRTGWNRDNKNAPAIARIAESSGIRAVAIHGRTRADQYMGQAEYDTIAQVKTLVNIPVIANGDIDSPQKAKHVLDHTGADGVMIGRAAQGRPWIFREIEHYLSTGELLAPPLVSEIHQVCREHLADLYAFYGEETGVKIARKHISWYTKGLVGSAAFRRAMNQLPDIDAQLDAVDAFFGQLAEADARLRYEEDYPRELAA</sequence>
<dbReference type="InterPro" id="IPR004652">
    <property type="entry name" value="DusB-like"/>
</dbReference>
<feature type="active site" description="Proton donor" evidence="12 14">
    <location>
        <position position="100"/>
    </location>
</feature>
<keyword evidence="15" id="KW-0547">Nucleotide-binding</keyword>
<comment type="similarity">
    <text evidence="12">Belongs to the Dus family. DusB subfamily.</text>
</comment>
<feature type="domain" description="DUS-like FMN-binding" evidence="16">
    <location>
        <begin position="14"/>
        <end position="317"/>
    </location>
</feature>
<dbReference type="Gene3D" id="1.10.1200.80">
    <property type="entry name" value="Putative flavin oxidoreducatase, domain 2"/>
    <property type="match status" value="1"/>
</dbReference>
<protein>
    <recommendedName>
        <fullName evidence="12">tRNA-dihydrouridine synthase B</fullName>
        <ecNumber evidence="12">1.3.1.-</ecNumber>
    </recommendedName>
</protein>
<evidence type="ECO:0000256" key="5">
    <source>
        <dbReference type="ARBA" id="ARBA00022643"/>
    </source>
</evidence>
<evidence type="ECO:0000256" key="7">
    <source>
        <dbReference type="ARBA" id="ARBA00022857"/>
    </source>
</evidence>
<evidence type="ECO:0000256" key="13">
    <source>
        <dbReference type="PIRNR" id="PIRNR006621"/>
    </source>
</evidence>
<feature type="binding site" evidence="12">
    <location>
        <begin position="201"/>
        <end position="203"/>
    </location>
    <ligand>
        <name>FMN</name>
        <dbReference type="ChEBI" id="CHEBI:58210"/>
    </ligand>
</feature>
<reference evidence="17 18" key="1">
    <citation type="submission" date="2019-04" db="EMBL/GenBank/DDBJ databases">
        <title>Azoarcus nasutitermitis sp. nov. isolated from termite nest.</title>
        <authorList>
            <person name="Lin S.-Y."/>
            <person name="Hameed A."/>
            <person name="Hsu Y.-H."/>
            <person name="Young C.-C."/>
        </authorList>
    </citation>
    <scope>NUCLEOTIDE SEQUENCE [LARGE SCALE GENOMIC DNA]</scope>
    <source>
        <strain evidence="17 18">CC-YHH838</strain>
    </source>
</reference>
<gene>
    <name evidence="12 17" type="primary">dusB</name>
    <name evidence="17" type="ORF">E6C76_10085</name>
</gene>
<dbReference type="NCBIfam" id="TIGR00737">
    <property type="entry name" value="nifR3_yhdG"/>
    <property type="match status" value="1"/>
</dbReference>
<evidence type="ECO:0000256" key="12">
    <source>
        <dbReference type="HAMAP-Rule" id="MF_02042"/>
    </source>
</evidence>
<dbReference type="GO" id="GO:0000049">
    <property type="term" value="F:tRNA binding"/>
    <property type="evidence" value="ECO:0007669"/>
    <property type="project" value="UniProtKB-UniRule"/>
</dbReference>
<dbReference type="GO" id="GO:0050660">
    <property type="term" value="F:flavin adenine dinucleotide binding"/>
    <property type="evidence" value="ECO:0007669"/>
    <property type="project" value="InterPro"/>
</dbReference>
<keyword evidence="8 12" id="KW-0694">RNA-binding</keyword>
<evidence type="ECO:0000256" key="15">
    <source>
        <dbReference type="PIRSR" id="PIRSR006621-2"/>
    </source>
</evidence>
<dbReference type="InterPro" id="IPR035587">
    <property type="entry name" value="DUS-like_FMN-bd"/>
</dbReference>
<feature type="binding site" evidence="12 15">
    <location>
        <begin position="16"/>
        <end position="18"/>
    </location>
    <ligand>
        <name>FMN</name>
        <dbReference type="ChEBI" id="CHEBI:58210"/>
    </ligand>
</feature>
<dbReference type="InterPro" id="IPR018517">
    <property type="entry name" value="tRNA_hU_synthase_CS"/>
</dbReference>
<comment type="function">
    <text evidence="2 12 13">Catalyzes the synthesis of 5,6-dihydrouridine (D), a modified base found in the D-loop of most tRNAs, via the reduction of the C5-C6 double bond in target uridines.</text>
</comment>
<comment type="cofactor">
    <cofactor evidence="1 12 13 15">
        <name>FMN</name>
        <dbReference type="ChEBI" id="CHEBI:58210"/>
    </cofactor>
</comment>
<dbReference type="PANTHER" id="PTHR45846:SF1">
    <property type="entry name" value="TRNA-DIHYDROURIDINE(47) SYNTHASE [NAD(P)(+)]-LIKE"/>
    <property type="match status" value="1"/>
</dbReference>
<comment type="catalytic activity">
    <reaction evidence="10 12">
        <text>a 5,6-dihydrouridine in tRNA + NADP(+) = a uridine in tRNA + NADPH + H(+)</text>
        <dbReference type="Rhea" id="RHEA:23624"/>
        <dbReference type="Rhea" id="RHEA-COMP:13339"/>
        <dbReference type="Rhea" id="RHEA-COMP:13887"/>
        <dbReference type="ChEBI" id="CHEBI:15378"/>
        <dbReference type="ChEBI" id="CHEBI:57783"/>
        <dbReference type="ChEBI" id="CHEBI:58349"/>
        <dbReference type="ChEBI" id="CHEBI:65315"/>
        <dbReference type="ChEBI" id="CHEBI:74443"/>
    </reaction>
</comment>
<dbReference type="InterPro" id="IPR024036">
    <property type="entry name" value="tRNA-dHydroUridine_Synthase_C"/>
</dbReference>
<evidence type="ECO:0000256" key="9">
    <source>
        <dbReference type="ARBA" id="ARBA00023002"/>
    </source>
</evidence>
<evidence type="ECO:0000256" key="6">
    <source>
        <dbReference type="ARBA" id="ARBA00022694"/>
    </source>
</evidence>
<dbReference type="PANTHER" id="PTHR45846">
    <property type="entry name" value="TRNA-DIHYDROURIDINE(47) SYNTHASE [NAD(P)(+)]-LIKE"/>
    <property type="match status" value="1"/>
</dbReference>
<evidence type="ECO:0000256" key="11">
    <source>
        <dbReference type="ARBA" id="ARBA00048802"/>
    </source>
</evidence>
<dbReference type="AlphaFoldDB" id="A0A4S4B073"/>
<dbReference type="InterPro" id="IPR013785">
    <property type="entry name" value="Aldolase_TIM"/>
</dbReference>
<proteinExistence type="inferred from homology"/>
<keyword evidence="5 12" id="KW-0288">FMN</keyword>
<comment type="catalytic activity">
    <reaction evidence="11 12">
        <text>a 5,6-dihydrouridine in tRNA + NAD(+) = a uridine in tRNA + NADH + H(+)</text>
        <dbReference type="Rhea" id="RHEA:54452"/>
        <dbReference type="Rhea" id="RHEA-COMP:13339"/>
        <dbReference type="Rhea" id="RHEA-COMP:13887"/>
        <dbReference type="ChEBI" id="CHEBI:15378"/>
        <dbReference type="ChEBI" id="CHEBI:57540"/>
        <dbReference type="ChEBI" id="CHEBI:57945"/>
        <dbReference type="ChEBI" id="CHEBI:65315"/>
        <dbReference type="ChEBI" id="CHEBI:74443"/>
    </reaction>
</comment>
<dbReference type="InterPro" id="IPR032887">
    <property type="entry name" value="DusB"/>
</dbReference>
<feature type="binding site" evidence="15">
    <location>
        <position position="170"/>
    </location>
    <ligand>
        <name>FMN</name>
        <dbReference type="ChEBI" id="CHEBI:58210"/>
    </ligand>
</feature>
<evidence type="ECO:0000256" key="3">
    <source>
        <dbReference type="ARBA" id="ARBA00022555"/>
    </source>
</evidence>
<dbReference type="EMBL" id="SSOC01000003">
    <property type="protein sequence ID" value="THF65878.1"/>
    <property type="molecule type" value="Genomic_DNA"/>
</dbReference>
<dbReference type="GO" id="GO:0017150">
    <property type="term" value="F:tRNA dihydrouridine synthase activity"/>
    <property type="evidence" value="ECO:0007669"/>
    <property type="project" value="UniProtKB-UniRule"/>
</dbReference>
<keyword evidence="18" id="KW-1185">Reference proteome</keyword>
<evidence type="ECO:0000256" key="8">
    <source>
        <dbReference type="ARBA" id="ARBA00022884"/>
    </source>
</evidence>
<evidence type="ECO:0000256" key="4">
    <source>
        <dbReference type="ARBA" id="ARBA00022630"/>
    </source>
</evidence>
<comment type="caution">
    <text evidence="17">The sequence shown here is derived from an EMBL/GenBank/DDBJ whole genome shotgun (WGS) entry which is preliminary data.</text>
</comment>
<keyword evidence="4 12" id="KW-0285">Flavoprotein</keyword>
<evidence type="ECO:0000256" key="14">
    <source>
        <dbReference type="PIRSR" id="PIRSR006621-1"/>
    </source>
</evidence>
<keyword evidence="7 12" id="KW-0521">NADP</keyword>
<feature type="binding site" evidence="12 15">
    <location>
        <position position="70"/>
    </location>
    <ligand>
        <name>FMN</name>
        <dbReference type="ChEBI" id="CHEBI:58210"/>
    </ligand>
</feature>
<dbReference type="SUPFAM" id="SSF51395">
    <property type="entry name" value="FMN-linked oxidoreductases"/>
    <property type="match status" value="1"/>
</dbReference>
<dbReference type="InterPro" id="IPR001269">
    <property type="entry name" value="DUS_fam"/>
</dbReference>
<dbReference type="RefSeq" id="WP_136348084.1">
    <property type="nucleotide sequence ID" value="NZ_SSOC01000003.1"/>
</dbReference>
<dbReference type="HAMAP" id="MF_02042">
    <property type="entry name" value="DusB_subfam"/>
    <property type="match status" value="1"/>
</dbReference>
<name>A0A4S4B073_9RHOO</name>
<dbReference type="Gene3D" id="3.20.20.70">
    <property type="entry name" value="Aldolase class I"/>
    <property type="match status" value="1"/>
</dbReference>